<gene>
    <name evidence="2" type="ORF">ACFFH7_16050</name>
</gene>
<dbReference type="EMBL" id="JBHLUD010000004">
    <property type="protein sequence ID" value="MFC0543013.1"/>
    <property type="molecule type" value="Genomic_DNA"/>
</dbReference>
<comment type="caution">
    <text evidence="2">The sequence shown here is derived from an EMBL/GenBank/DDBJ whole genome shotgun (WGS) entry which is preliminary data.</text>
</comment>
<evidence type="ECO:0000256" key="1">
    <source>
        <dbReference type="SAM" id="MobiDB-lite"/>
    </source>
</evidence>
<sequence>MIEAGWAAQSSETVAAAGMPAADREIAAGLDYVDGPARMSTPPKDIRRRAGTRSGVIHATATDRGTVARPVHTVVAG</sequence>
<organism evidence="2 3">
    <name type="scientific">Kutzneria chonburiensis</name>
    <dbReference type="NCBI Taxonomy" id="1483604"/>
    <lineage>
        <taxon>Bacteria</taxon>
        <taxon>Bacillati</taxon>
        <taxon>Actinomycetota</taxon>
        <taxon>Actinomycetes</taxon>
        <taxon>Pseudonocardiales</taxon>
        <taxon>Pseudonocardiaceae</taxon>
        <taxon>Kutzneria</taxon>
    </lineage>
</organism>
<accession>A0ABV6MRS1</accession>
<evidence type="ECO:0000313" key="3">
    <source>
        <dbReference type="Proteomes" id="UP001589810"/>
    </source>
</evidence>
<feature type="region of interest" description="Disordered" evidence="1">
    <location>
        <begin position="33"/>
        <end position="54"/>
    </location>
</feature>
<reference evidence="2 3" key="1">
    <citation type="submission" date="2024-09" db="EMBL/GenBank/DDBJ databases">
        <authorList>
            <person name="Sun Q."/>
            <person name="Mori K."/>
        </authorList>
    </citation>
    <scope>NUCLEOTIDE SEQUENCE [LARGE SCALE GENOMIC DNA]</scope>
    <source>
        <strain evidence="2 3">TBRC 1432</strain>
    </source>
</reference>
<dbReference type="Proteomes" id="UP001589810">
    <property type="component" value="Unassembled WGS sequence"/>
</dbReference>
<keyword evidence="3" id="KW-1185">Reference proteome</keyword>
<dbReference type="RefSeq" id="WP_273941416.1">
    <property type="nucleotide sequence ID" value="NZ_CP097263.1"/>
</dbReference>
<protein>
    <submittedName>
        <fullName evidence="2">Uncharacterized protein</fullName>
    </submittedName>
</protein>
<evidence type="ECO:0000313" key="2">
    <source>
        <dbReference type="EMBL" id="MFC0543013.1"/>
    </source>
</evidence>
<name>A0ABV6MRS1_9PSEU</name>
<proteinExistence type="predicted"/>